<dbReference type="PANTHER" id="PTHR22550:SF5">
    <property type="entry name" value="LEUCINE ZIPPER PROTEIN 4"/>
    <property type="match status" value="1"/>
</dbReference>
<dbReference type="EMBL" id="BMLG01000001">
    <property type="protein sequence ID" value="GGM23721.1"/>
    <property type="molecule type" value="Genomic_DNA"/>
</dbReference>
<dbReference type="InterPro" id="IPR004995">
    <property type="entry name" value="Spore_Ger"/>
</dbReference>
<evidence type="ECO:0000256" key="3">
    <source>
        <dbReference type="ARBA" id="ARBA00023136"/>
    </source>
</evidence>
<dbReference type="AlphaFoldDB" id="A0A917WRL8"/>
<dbReference type="RefSeq" id="WP_162879102.1">
    <property type="nucleotide sequence ID" value="NZ_BMLG01000001.1"/>
</dbReference>
<keyword evidence="7" id="KW-1185">Reference proteome</keyword>
<dbReference type="PANTHER" id="PTHR22550">
    <property type="entry name" value="SPORE GERMINATION PROTEIN"/>
    <property type="match status" value="1"/>
</dbReference>
<keyword evidence="5" id="KW-0812">Transmembrane</keyword>
<dbReference type="GO" id="GO:0009847">
    <property type="term" value="P:spore germination"/>
    <property type="evidence" value="ECO:0007669"/>
    <property type="project" value="UniProtKB-UniRule"/>
</dbReference>
<comment type="caution">
    <text evidence="6">The sequence shown here is derived from an EMBL/GenBank/DDBJ whole genome shotgun (WGS) entry which is preliminary data.</text>
</comment>
<name>A0A917WRL8_9BACI</name>
<dbReference type="Pfam" id="PF03323">
    <property type="entry name" value="GerA"/>
    <property type="match status" value="1"/>
</dbReference>
<reference evidence="6" key="1">
    <citation type="journal article" date="2014" name="Int. J. Syst. Evol. Microbiol.">
        <title>Complete genome sequence of Corynebacterium casei LMG S-19264T (=DSM 44701T), isolated from a smear-ripened cheese.</title>
        <authorList>
            <consortium name="US DOE Joint Genome Institute (JGI-PGF)"/>
            <person name="Walter F."/>
            <person name="Albersmeier A."/>
            <person name="Kalinowski J."/>
            <person name="Ruckert C."/>
        </authorList>
    </citation>
    <scope>NUCLEOTIDE SEQUENCE</scope>
    <source>
        <strain evidence="6">CGMCC 1.6333</strain>
    </source>
</reference>
<gene>
    <name evidence="6" type="primary">yndD</name>
    <name evidence="6" type="ORF">GCM10011351_06890</name>
</gene>
<evidence type="ECO:0000256" key="1">
    <source>
        <dbReference type="ARBA" id="ARBA00004141"/>
    </source>
</evidence>
<reference evidence="6" key="2">
    <citation type="submission" date="2020-09" db="EMBL/GenBank/DDBJ databases">
        <authorList>
            <person name="Sun Q."/>
            <person name="Zhou Y."/>
        </authorList>
    </citation>
    <scope>NUCLEOTIDE SEQUENCE</scope>
    <source>
        <strain evidence="6">CGMCC 1.6333</strain>
    </source>
</reference>
<evidence type="ECO:0000256" key="5">
    <source>
        <dbReference type="SAM" id="Phobius"/>
    </source>
</evidence>
<dbReference type="PIRSF" id="PIRSF005690">
    <property type="entry name" value="GerBA"/>
    <property type="match status" value="1"/>
</dbReference>
<sequence length="483" mass="53773">MKFPKKELNIPENLKYFKNEIVNLLSNSDDIKYKEISVGNNLYSLIIYIDGITDINKIELEITLPLQKMQNDELKELKATTSPESFISNHVLPDMQISTFITAKEAVQGLLNGKSVLLLNEIDTFFLLGSQKFENRSIEQPESEVSIRGPRDAFIEEIVSNTSLIRKHLPNQNLVIENGQIGSVAKKKFSLVYLKGVVDKNTLEEISFRINCITTDNIQDTGEIEQLIEDNVLSPFPQMISTERPDKTVAFLQEGKVALLLQGSPFALIMPVSLNDHFKSPEDYYNRWHVGSLIRNLRYSSAFVALFLPSIYIAMVSFHQGMIPTTLALSIAGAREGVAFPSFLEAIIMEITFEILREAGVRLPRPVGQTIGIVGGLVIGDAVVRAQIVSPIMIIVVALTALASFTLPSVSISVSFRMLRFLLMIAAATLGLYGIILGFIMISTHLVGLRSFGHYYTTPVAPILKKELGDVIFRLPLTIVKKK</sequence>
<evidence type="ECO:0000256" key="4">
    <source>
        <dbReference type="PIRNR" id="PIRNR005690"/>
    </source>
</evidence>
<protein>
    <submittedName>
        <fullName evidence="6">Membrane protein YndD</fullName>
    </submittedName>
</protein>
<feature type="transmembrane region" description="Helical" evidence="5">
    <location>
        <begin position="392"/>
        <end position="414"/>
    </location>
</feature>
<keyword evidence="3 4" id="KW-0472">Membrane</keyword>
<dbReference type="InterPro" id="IPR050768">
    <property type="entry name" value="UPF0353/GerABKA_families"/>
</dbReference>
<proteinExistence type="inferred from homology"/>
<dbReference type="Proteomes" id="UP000618460">
    <property type="component" value="Unassembled WGS sequence"/>
</dbReference>
<evidence type="ECO:0000256" key="2">
    <source>
        <dbReference type="ARBA" id="ARBA00005278"/>
    </source>
</evidence>
<comment type="similarity">
    <text evidence="2 4">Belongs to the GerABKA family.</text>
</comment>
<feature type="transmembrane region" description="Helical" evidence="5">
    <location>
        <begin position="421"/>
        <end position="442"/>
    </location>
</feature>
<evidence type="ECO:0000313" key="7">
    <source>
        <dbReference type="Proteomes" id="UP000618460"/>
    </source>
</evidence>
<evidence type="ECO:0000313" key="6">
    <source>
        <dbReference type="EMBL" id="GGM23721.1"/>
    </source>
</evidence>
<accession>A0A917WRL8</accession>
<comment type="subcellular location">
    <subcellularLocation>
        <location evidence="4">Cell membrane</location>
    </subcellularLocation>
    <subcellularLocation>
        <location evidence="1">Membrane</location>
        <topology evidence="1">Multi-pass membrane protein</topology>
    </subcellularLocation>
</comment>
<dbReference type="GO" id="GO:0005886">
    <property type="term" value="C:plasma membrane"/>
    <property type="evidence" value="ECO:0007669"/>
    <property type="project" value="UniProtKB-SubCell"/>
</dbReference>
<keyword evidence="5" id="KW-1133">Transmembrane helix</keyword>
<organism evidence="6 7">
    <name type="scientific">Paraliobacillus quinghaiensis</name>
    <dbReference type="NCBI Taxonomy" id="470815"/>
    <lineage>
        <taxon>Bacteria</taxon>
        <taxon>Bacillati</taxon>
        <taxon>Bacillota</taxon>
        <taxon>Bacilli</taxon>
        <taxon>Bacillales</taxon>
        <taxon>Bacillaceae</taxon>
        <taxon>Paraliobacillus</taxon>
    </lineage>
</organism>
<feature type="transmembrane region" description="Helical" evidence="5">
    <location>
        <begin position="297"/>
        <end position="318"/>
    </location>
</feature>